<comment type="caution">
    <text evidence="8">The sequence shown here is derived from an EMBL/GenBank/DDBJ whole genome shotgun (WGS) entry which is preliminary data.</text>
</comment>
<feature type="domain" description="Response regulatory" evidence="7">
    <location>
        <begin position="3"/>
        <end position="118"/>
    </location>
</feature>
<keyword evidence="9" id="KW-1185">Reference proteome</keyword>
<proteinExistence type="predicted"/>
<dbReference type="Pfam" id="PF00072">
    <property type="entry name" value="Response_reg"/>
    <property type="match status" value="1"/>
</dbReference>
<evidence type="ECO:0000256" key="2">
    <source>
        <dbReference type="ARBA" id="ARBA00023015"/>
    </source>
</evidence>
<keyword evidence="2" id="KW-0805">Transcription regulation</keyword>
<evidence type="ECO:0000256" key="5">
    <source>
        <dbReference type="PROSITE-ProRule" id="PRU00169"/>
    </source>
</evidence>
<dbReference type="SUPFAM" id="SSF52172">
    <property type="entry name" value="CheY-like"/>
    <property type="match status" value="1"/>
</dbReference>
<dbReference type="Gene3D" id="1.10.10.10">
    <property type="entry name" value="Winged helix-like DNA-binding domain superfamily/Winged helix DNA-binding domain"/>
    <property type="match status" value="1"/>
</dbReference>
<dbReference type="SMART" id="SM00421">
    <property type="entry name" value="HTH_LUXR"/>
    <property type="match status" value="1"/>
</dbReference>
<dbReference type="PANTHER" id="PTHR43214">
    <property type="entry name" value="TWO-COMPONENT RESPONSE REGULATOR"/>
    <property type="match status" value="1"/>
</dbReference>
<evidence type="ECO:0000259" key="6">
    <source>
        <dbReference type="PROSITE" id="PS50043"/>
    </source>
</evidence>
<gene>
    <name evidence="8" type="ORF">GTZ99_11505</name>
</gene>
<protein>
    <submittedName>
        <fullName evidence="8">Response regulator</fullName>
    </submittedName>
</protein>
<keyword evidence="3" id="KW-0238">DNA-binding</keyword>
<feature type="domain" description="HTH luxR-type" evidence="6">
    <location>
        <begin position="141"/>
        <end position="206"/>
    </location>
</feature>
<dbReference type="SUPFAM" id="SSF46894">
    <property type="entry name" value="C-terminal effector domain of the bipartite response regulators"/>
    <property type="match status" value="1"/>
</dbReference>
<evidence type="ECO:0000259" key="7">
    <source>
        <dbReference type="PROSITE" id="PS50110"/>
    </source>
</evidence>
<dbReference type="PRINTS" id="PR00038">
    <property type="entry name" value="HTHLUXR"/>
</dbReference>
<organism evidence="8 9">
    <name type="scientific">Novosphingobium ovatum</name>
    <dbReference type="NCBI Taxonomy" id="1908523"/>
    <lineage>
        <taxon>Bacteria</taxon>
        <taxon>Pseudomonadati</taxon>
        <taxon>Pseudomonadota</taxon>
        <taxon>Alphaproteobacteria</taxon>
        <taxon>Sphingomonadales</taxon>
        <taxon>Sphingomonadaceae</taxon>
        <taxon>Novosphingobium</taxon>
    </lineage>
</organism>
<feature type="modified residue" description="4-aspartylphosphate" evidence="5">
    <location>
        <position position="53"/>
    </location>
</feature>
<keyword evidence="1 5" id="KW-0597">Phosphoprotein</keyword>
<sequence length="216" mass="22783">MTNILIADDHAFLRAGLEQVLSARGHTIVASVGDGQATIAAVDAHNPDVVVLDLRMPGGGGLAVLEAMRGAGDQRPVVMLAAEVDDASLLAAIRLGVNGIVFKDTDIAVLDQAIATALTGERAIAMPLMERALALACEPARSHPLDTLSERDRRIAECAAQGLRNREIGERLDLSEGAVKVYLHRIYDRLGVSNRTELALIVQSARVAESKGPGIA</sequence>
<dbReference type="PANTHER" id="PTHR43214:SF24">
    <property type="entry name" value="TRANSCRIPTIONAL REGULATORY PROTEIN NARL-RELATED"/>
    <property type="match status" value="1"/>
</dbReference>
<dbReference type="PROSITE" id="PS50110">
    <property type="entry name" value="RESPONSE_REGULATORY"/>
    <property type="match status" value="1"/>
</dbReference>
<dbReference type="InterPro" id="IPR058245">
    <property type="entry name" value="NreC/VraR/RcsB-like_REC"/>
</dbReference>
<evidence type="ECO:0000256" key="1">
    <source>
        <dbReference type="ARBA" id="ARBA00022553"/>
    </source>
</evidence>
<evidence type="ECO:0000313" key="8">
    <source>
        <dbReference type="EMBL" id="NBC37184.1"/>
    </source>
</evidence>
<dbReference type="PROSITE" id="PS50043">
    <property type="entry name" value="HTH_LUXR_2"/>
    <property type="match status" value="1"/>
</dbReference>
<dbReference type="InterPro" id="IPR016032">
    <property type="entry name" value="Sig_transdc_resp-reg_C-effctor"/>
</dbReference>
<dbReference type="InterPro" id="IPR039420">
    <property type="entry name" value="WalR-like"/>
</dbReference>
<dbReference type="RefSeq" id="WP_161718993.1">
    <property type="nucleotide sequence ID" value="NZ_JAAAPO010000004.1"/>
</dbReference>
<dbReference type="InterPro" id="IPR036388">
    <property type="entry name" value="WH-like_DNA-bd_sf"/>
</dbReference>
<dbReference type="Gene3D" id="3.40.50.2300">
    <property type="match status" value="1"/>
</dbReference>
<dbReference type="Pfam" id="PF00196">
    <property type="entry name" value="GerE"/>
    <property type="match status" value="1"/>
</dbReference>
<dbReference type="InterPro" id="IPR011006">
    <property type="entry name" value="CheY-like_superfamily"/>
</dbReference>
<dbReference type="CDD" id="cd17535">
    <property type="entry name" value="REC_NarL-like"/>
    <property type="match status" value="1"/>
</dbReference>
<evidence type="ECO:0000256" key="4">
    <source>
        <dbReference type="ARBA" id="ARBA00023163"/>
    </source>
</evidence>
<dbReference type="InterPro" id="IPR001789">
    <property type="entry name" value="Sig_transdc_resp-reg_receiver"/>
</dbReference>
<reference evidence="9" key="1">
    <citation type="submission" date="2020-01" db="EMBL/GenBank/DDBJ databases">
        <title>Sphingomonas sp. strain CSW-10.</title>
        <authorList>
            <person name="Chen W.-M."/>
        </authorList>
    </citation>
    <scope>NUCLEOTIDE SEQUENCE [LARGE SCALE GENOMIC DNA]</scope>
    <source>
        <strain evidence="9">FSY-8</strain>
    </source>
</reference>
<evidence type="ECO:0000313" key="9">
    <source>
        <dbReference type="Proteomes" id="UP000753724"/>
    </source>
</evidence>
<name>A0ABW9XF60_9SPHN</name>
<dbReference type="CDD" id="cd06170">
    <property type="entry name" value="LuxR_C_like"/>
    <property type="match status" value="1"/>
</dbReference>
<accession>A0ABW9XF60</accession>
<dbReference type="Proteomes" id="UP000753724">
    <property type="component" value="Unassembled WGS sequence"/>
</dbReference>
<keyword evidence="4" id="KW-0804">Transcription</keyword>
<dbReference type="EMBL" id="JAAAPO010000004">
    <property type="protein sequence ID" value="NBC37184.1"/>
    <property type="molecule type" value="Genomic_DNA"/>
</dbReference>
<evidence type="ECO:0000256" key="3">
    <source>
        <dbReference type="ARBA" id="ARBA00023125"/>
    </source>
</evidence>
<dbReference type="SMART" id="SM00448">
    <property type="entry name" value="REC"/>
    <property type="match status" value="1"/>
</dbReference>
<dbReference type="InterPro" id="IPR000792">
    <property type="entry name" value="Tscrpt_reg_LuxR_C"/>
</dbReference>